<protein>
    <recommendedName>
        <fullName evidence="2">C-type lectin domain-containing protein</fullName>
    </recommendedName>
</protein>
<dbReference type="PROSITE" id="PS50041">
    <property type="entry name" value="C_TYPE_LECTIN_2"/>
    <property type="match status" value="1"/>
</dbReference>
<sequence>MKAVFLLLAVGVSVTLAKDVHDFGNYILVTAEKSFQDAESFCEGKESKLVSLHRKGTESIIQRLFKQIGAAESNIFWLGLRKPAGADTKYSWIDGSSDDYSNWAEGAPKASASEGCVAHKDSSWVVLGCDEKHPFVCERKH</sequence>
<dbReference type="SMART" id="SM00034">
    <property type="entry name" value="CLECT"/>
    <property type="match status" value="1"/>
</dbReference>
<dbReference type="CDD" id="cd00037">
    <property type="entry name" value="CLECT"/>
    <property type="match status" value="1"/>
</dbReference>
<gene>
    <name evidence="3" type="ORF">QR680_014402</name>
</gene>
<dbReference type="InterPro" id="IPR016186">
    <property type="entry name" value="C-type_lectin-like/link_sf"/>
</dbReference>
<dbReference type="Gene3D" id="3.10.100.10">
    <property type="entry name" value="Mannose-Binding Protein A, subunit A"/>
    <property type="match status" value="1"/>
</dbReference>
<dbReference type="InterPro" id="IPR050111">
    <property type="entry name" value="C-type_lectin/snaclec_domain"/>
</dbReference>
<dbReference type="InterPro" id="IPR016187">
    <property type="entry name" value="CTDL_fold"/>
</dbReference>
<name>A0AA39M454_9BILA</name>
<dbReference type="SUPFAM" id="SSF56436">
    <property type="entry name" value="C-type lectin-like"/>
    <property type="match status" value="1"/>
</dbReference>
<dbReference type="EMBL" id="JAUCMV010000002">
    <property type="protein sequence ID" value="KAK0419915.1"/>
    <property type="molecule type" value="Genomic_DNA"/>
</dbReference>
<comment type="caution">
    <text evidence="3">The sequence shown here is derived from an EMBL/GenBank/DDBJ whole genome shotgun (WGS) entry which is preliminary data.</text>
</comment>
<feature type="signal peptide" evidence="1">
    <location>
        <begin position="1"/>
        <end position="17"/>
    </location>
</feature>
<dbReference type="AlphaFoldDB" id="A0AA39M454"/>
<feature type="chain" id="PRO_5041457547" description="C-type lectin domain-containing protein" evidence="1">
    <location>
        <begin position="18"/>
        <end position="141"/>
    </location>
</feature>
<keyword evidence="1" id="KW-0732">Signal</keyword>
<organism evidence="3 4">
    <name type="scientific">Steinernema hermaphroditum</name>
    <dbReference type="NCBI Taxonomy" id="289476"/>
    <lineage>
        <taxon>Eukaryota</taxon>
        <taxon>Metazoa</taxon>
        <taxon>Ecdysozoa</taxon>
        <taxon>Nematoda</taxon>
        <taxon>Chromadorea</taxon>
        <taxon>Rhabditida</taxon>
        <taxon>Tylenchina</taxon>
        <taxon>Panagrolaimomorpha</taxon>
        <taxon>Strongyloidoidea</taxon>
        <taxon>Steinernematidae</taxon>
        <taxon>Steinernema</taxon>
    </lineage>
</organism>
<dbReference type="PANTHER" id="PTHR22803">
    <property type="entry name" value="MANNOSE, PHOSPHOLIPASE, LECTIN RECEPTOR RELATED"/>
    <property type="match status" value="1"/>
</dbReference>
<evidence type="ECO:0000259" key="2">
    <source>
        <dbReference type="PROSITE" id="PS50041"/>
    </source>
</evidence>
<dbReference type="InterPro" id="IPR001304">
    <property type="entry name" value="C-type_lectin-like"/>
</dbReference>
<evidence type="ECO:0000313" key="3">
    <source>
        <dbReference type="EMBL" id="KAK0419915.1"/>
    </source>
</evidence>
<reference evidence="3" key="1">
    <citation type="submission" date="2023-06" db="EMBL/GenBank/DDBJ databases">
        <title>Genomic analysis of the entomopathogenic nematode Steinernema hermaphroditum.</title>
        <authorList>
            <person name="Schwarz E.M."/>
            <person name="Heppert J.K."/>
            <person name="Baniya A."/>
            <person name="Schwartz H.T."/>
            <person name="Tan C.-H."/>
            <person name="Antoshechkin I."/>
            <person name="Sternberg P.W."/>
            <person name="Goodrich-Blair H."/>
            <person name="Dillman A.R."/>
        </authorList>
    </citation>
    <scope>NUCLEOTIDE SEQUENCE</scope>
    <source>
        <strain evidence="3">PS9179</strain>
        <tissue evidence="3">Whole animal</tissue>
    </source>
</reference>
<dbReference type="Pfam" id="PF00059">
    <property type="entry name" value="Lectin_C"/>
    <property type="match status" value="1"/>
</dbReference>
<keyword evidence="4" id="KW-1185">Reference proteome</keyword>
<dbReference type="Proteomes" id="UP001175271">
    <property type="component" value="Unassembled WGS sequence"/>
</dbReference>
<evidence type="ECO:0000313" key="4">
    <source>
        <dbReference type="Proteomes" id="UP001175271"/>
    </source>
</evidence>
<accession>A0AA39M454</accession>
<proteinExistence type="predicted"/>
<feature type="domain" description="C-type lectin" evidence="2">
    <location>
        <begin position="21"/>
        <end position="138"/>
    </location>
</feature>
<evidence type="ECO:0000256" key="1">
    <source>
        <dbReference type="SAM" id="SignalP"/>
    </source>
</evidence>